<dbReference type="EC" id="2.7.7.65" evidence="1"/>
<dbReference type="InterPro" id="IPR029787">
    <property type="entry name" value="Nucleotide_cyclase"/>
</dbReference>
<dbReference type="PANTHER" id="PTHR45138:SF9">
    <property type="entry name" value="DIGUANYLATE CYCLASE DGCM-RELATED"/>
    <property type="match status" value="1"/>
</dbReference>
<dbReference type="SMART" id="SM00267">
    <property type="entry name" value="GGDEF"/>
    <property type="match status" value="1"/>
</dbReference>
<dbReference type="Pfam" id="PF00990">
    <property type="entry name" value="GGDEF"/>
    <property type="match status" value="1"/>
</dbReference>
<feature type="domain" description="GGDEF" evidence="4">
    <location>
        <begin position="240"/>
        <end position="366"/>
    </location>
</feature>
<dbReference type="SUPFAM" id="SSF55073">
    <property type="entry name" value="Nucleotide cyclase"/>
    <property type="match status" value="1"/>
</dbReference>
<evidence type="ECO:0000256" key="2">
    <source>
        <dbReference type="ARBA" id="ARBA00034247"/>
    </source>
</evidence>
<dbReference type="Proteomes" id="UP001595967">
    <property type="component" value="Unassembled WGS sequence"/>
</dbReference>
<feature type="transmembrane region" description="Helical" evidence="3">
    <location>
        <begin position="94"/>
        <end position="112"/>
    </location>
</feature>
<dbReference type="GO" id="GO:0052621">
    <property type="term" value="F:diguanylate cyclase activity"/>
    <property type="evidence" value="ECO:0007669"/>
    <property type="project" value="UniProtKB-EC"/>
</dbReference>
<feature type="transmembrane region" description="Helical" evidence="3">
    <location>
        <begin position="6"/>
        <end position="27"/>
    </location>
</feature>
<name>A0ABV9GX38_9BURK</name>
<dbReference type="InterPro" id="IPR000160">
    <property type="entry name" value="GGDEF_dom"/>
</dbReference>
<evidence type="ECO:0000259" key="4">
    <source>
        <dbReference type="PROSITE" id="PS50887"/>
    </source>
</evidence>
<comment type="caution">
    <text evidence="5">The sequence shown here is derived from an EMBL/GenBank/DDBJ whole genome shotgun (WGS) entry which is preliminary data.</text>
</comment>
<organism evidence="5 6">
    <name type="scientific">Comamonas nitrativorans</name>
    <dbReference type="NCBI Taxonomy" id="108437"/>
    <lineage>
        <taxon>Bacteria</taxon>
        <taxon>Pseudomonadati</taxon>
        <taxon>Pseudomonadota</taxon>
        <taxon>Betaproteobacteria</taxon>
        <taxon>Burkholderiales</taxon>
        <taxon>Comamonadaceae</taxon>
        <taxon>Comamonas</taxon>
    </lineage>
</organism>
<keyword evidence="5" id="KW-0548">Nucleotidyltransferase</keyword>
<keyword evidence="5" id="KW-0808">Transferase</keyword>
<evidence type="ECO:0000313" key="5">
    <source>
        <dbReference type="EMBL" id="MFC4621451.1"/>
    </source>
</evidence>
<dbReference type="EMBL" id="JBHSEW010000002">
    <property type="protein sequence ID" value="MFC4621451.1"/>
    <property type="molecule type" value="Genomic_DNA"/>
</dbReference>
<dbReference type="NCBIfam" id="TIGR00254">
    <property type="entry name" value="GGDEF"/>
    <property type="match status" value="1"/>
</dbReference>
<dbReference type="InterPro" id="IPR043128">
    <property type="entry name" value="Rev_trsase/Diguanyl_cyclase"/>
</dbReference>
<keyword evidence="3" id="KW-0812">Transmembrane</keyword>
<proteinExistence type="predicted"/>
<reference evidence="6" key="1">
    <citation type="journal article" date="2019" name="Int. J. Syst. Evol. Microbiol.">
        <title>The Global Catalogue of Microorganisms (GCM) 10K type strain sequencing project: providing services to taxonomists for standard genome sequencing and annotation.</title>
        <authorList>
            <consortium name="The Broad Institute Genomics Platform"/>
            <consortium name="The Broad Institute Genome Sequencing Center for Infectious Disease"/>
            <person name="Wu L."/>
            <person name="Ma J."/>
        </authorList>
    </citation>
    <scope>NUCLEOTIDE SEQUENCE [LARGE SCALE GENOMIC DNA]</scope>
    <source>
        <strain evidence="6">JCM 11650</strain>
    </source>
</reference>
<evidence type="ECO:0000313" key="6">
    <source>
        <dbReference type="Proteomes" id="UP001595967"/>
    </source>
</evidence>
<feature type="transmembrane region" description="Helical" evidence="3">
    <location>
        <begin position="34"/>
        <end position="54"/>
    </location>
</feature>
<dbReference type="PANTHER" id="PTHR45138">
    <property type="entry name" value="REGULATORY COMPONENTS OF SENSORY TRANSDUCTION SYSTEM"/>
    <property type="match status" value="1"/>
</dbReference>
<dbReference type="RefSeq" id="WP_377724316.1">
    <property type="nucleotide sequence ID" value="NZ_JBHSEW010000002.1"/>
</dbReference>
<feature type="transmembrane region" description="Helical" evidence="3">
    <location>
        <begin position="180"/>
        <end position="198"/>
    </location>
</feature>
<evidence type="ECO:0000256" key="1">
    <source>
        <dbReference type="ARBA" id="ARBA00012528"/>
    </source>
</evidence>
<keyword evidence="3" id="KW-1133">Transmembrane helix</keyword>
<dbReference type="Gene3D" id="3.30.70.270">
    <property type="match status" value="1"/>
</dbReference>
<feature type="transmembrane region" description="Helical" evidence="3">
    <location>
        <begin position="148"/>
        <end position="168"/>
    </location>
</feature>
<dbReference type="InterPro" id="IPR050469">
    <property type="entry name" value="Diguanylate_Cyclase"/>
</dbReference>
<sequence length="374" mass="40577">MTHHSLPLLFLGALVTAMLALCMFVVAERHRADGLFDWAWAMAALGLAAASWALPSQTPLWLTVAVPNVLLASAFAFTLQGLLRFQDERLHPGWLWGPVLLALVLNAALLHTPALRHWGMAAVVLAQWLYFFGLLRRHWAGIPGRSKYLFASGTTLLMGGLGAGPLVLEHVGPEISALTLYPFCMAVVIHGMGSVLMSKERSDTRNRQLAYTDELTGLHNRRAMEQHLVQQIAQACRADQTFSLLLLDIDHFKQVNDEHGHLQGDKVLCAVARVLQNSLRSQDIAGRWGGEEFLVLLPNTAAAPALVLAERLRTNVASACDVTVSIGLHTMHGLPDESADAMLDAADRALYAAKGQGRNCVATSRPRTGATAAV</sequence>
<keyword evidence="3" id="KW-0472">Membrane</keyword>
<gene>
    <name evidence="5" type="ORF">ACFO3A_04405</name>
</gene>
<dbReference type="CDD" id="cd01949">
    <property type="entry name" value="GGDEF"/>
    <property type="match status" value="1"/>
</dbReference>
<dbReference type="PROSITE" id="PS50887">
    <property type="entry name" value="GGDEF"/>
    <property type="match status" value="1"/>
</dbReference>
<keyword evidence="6" id="KW-1185">Reference proteome</keyword>
<feature type="transmembrane region" description="Helical" evidence="3">
    <location>
        <begin position="60"/>
        <end position="82"/>
    </location>
</feature>
<protein>
    <recommendedName>
        <fullName evidence="1">diguanylate cyclase</fullName>
        <ecNumber evidence="1">2.7.7.65</ecNumber>
    </recommendedName>
</protein>
<comment type="catalytic activity">
    <reaction evidence="2">
        <text>2 GTP = 3',3'-c-di-GMP + 2 diphosphate</text>
        <dbReference type="Rhea" id="RHEA:24898"/>
        <dbReference type="ChEBI" id="CHEBI:33019"/>
        <dbReference type="ChEBI" id="CHEBI:37565"/>
        <dbReference type="ChEBI" id="CHEBI:58805"/>
        <dbReference type="EC" id="2.7.7.65"/>
    </reaction>
</comment>
<accession>A0ABV9GX38</accession>
<evidence type="ECO:0000256" key="3">
    <source>
        <dbReference type="SAM" id="Phobius"/>
    </source>
</evidence>
<feature type="transmembrane region" description="Helical" evidence="3">
    <location>
        <begin position="118"/>
        <end position="136"/>
    </location>
</feature>